<gene>
    <name evidence="2" type="ORF">MRS75_19610</name>
</gene>
<dbReference type="EMBL" id="JALDYZ010000013">
    <property type="protein sequence ID" value="MDI7924274.1"/>
    <property type="molecule type" value="Genomic_DNA"/>
</dbReference>
<dbReference type="Proteomes" id="UP001161580">
    <property type="component" value="Unassembled WGS sequence"/>
</dbReference>
<dbReference type="AlphaFoldDB" id="A0AAE3QJD3"/>
<evidence type="ECO:0000256" key="1">
    <source>
        <dbReference type="SAM" id="SignalP"/>
    </source>
</evidence>
<dbReference type="InterPro" id="IPR010321">
    <property type="entry name" value="DUF922"/>
</dbReference>
<dbReference type="PIRSF" id="PIRSF010521">
    <property type="entry name" value="DUF922_bac"/>
    <property type="match status" value="1"/>
</dbReference>
<protein>
    <submittedName>
        <fullName evidence="2">DUF922 domain-containing protein</fullName>
    </submittedName>
</protein>
<evidence type="ECO:0000313" key="3">
    <source>
        <dbReference type="Proteomes" id="UP001161580"/>
    </source>
</evidence>
<feature type="signal peptide" evidence="1">
    <location>
        <begin position="1"/>
        <end position="26"/>
    </location>
</feature>
<comment type="caution">
    <text evidence="2">The sequence shown here is derived from an EMBL/GenBank/DDBJ whole genome shotgun (WGS) entry which is preliminary data.</text>
</comment>
<evidence type="ECO:0000313" key="2">
    <source>
        <dbReference type="EMBL" id="MDI7924274.1"/>
    </source>
</evidence>
<keyword evidence="1" id="KW-0732">Signal</keyword>
<organism evidence="2 3">
    <name type="scientific">Ferirhizobium litorale</name>
    <dbReference type="NCBI Taxonomy" id="2927786"/>
    <lineage>
        <taxon>Bacteria</taxon>
        <taxon>Pseudomonadati</taxon>
        <taxon>Pseudomonadota</taxon>
        <taxon>Alphaproteobacteria</taxon>
        <taxon>Hyphomicrobiales</taxon>
        <taxon>Rhizobiaceae</taxon>
        <taxon>Ferirhizobium</taxon>
    </lineage>
</organism>
<reference evidence="2" key="1">
    <citation type="submission" date="2022-03" db="EMBL/GenBank/DDBJ databases">
        <title>Fererhizobium litorale gen. nov., sp. nov., isolated from sandy sediments of the Sea of Japan seashore.</title>
        <authorList>
            <person name="Romanenko L."/>
            <person name="Kurilenko V."/>
            <person name="Otstavnykh N."/>
            <person name="Svetashev V."/>
            <person name="Tekutyeva L."/>
            <person name="Isaeva M."/>
            <person name="Mikhailov V."/>
        </authorList>
    </citation>
    <scope>NUCLEOTIDE SEQUENCE</scope>
    <source>
        <strain evidence="2">KMM 9576</strain>
    </source>
</reference>
<proteinExistence type="predicted"/>
<dbReference type="Pfam" id="PF06037">
    <property type="entry name" value="DUF922"/>
    <property type="match status" value="1"/>
</dbReference>
<keyword evidence="3" id="KW-1185">Reference proteome</keyword>
<dbReference type="RefSeq" id="WP_311788228.1">
    <property type="nucleotide sequence ID" value="NZ_JALDYY010000014.1"/>
</dbReference>
<feature type="chain" id="PRO_5042031436" evidence="1">
    <location>
        <begin position="27"/>
        <end position="206"/>
    </location>
</feature>
<accession>A0AAE3QJD3</accession>
<sequence>MAFARKTLLVLAATIVVGGASGQAFAETVIRKSTSYFQVRGKTAEQLDKELSYRGPMTKSTGSRHPGATRIKFGGSVTYAQQGGRCRIDSAKITLSTQIILPEWKGRKGASKDLQLVWDTLARDIKRHEERHAEIARNYARSMEKAILKLPPQRTCAAMKAKVAKVSRDEIDRHDRDQMRFDRIEAANFDSRMIRLLRYRLKAKSE</sequence>
<name>A0AAE3QJD3_9HYPH</name>